<evidence type="ECO:0000256" key="3">
    <source>
        <dbReference type="ARBA" id="ARBA00022490"/>
    </source>
</evidence>
<evidence type="ECO:0000256" key="1">
    <source>
        <dbReference type="ARBA" id="ARBA00004123"/>
    </source>
</evidence>
<name>A0A1D6FLP8_MAIZE</name>
<dbReference type="PaxDb" id="4577-GRMZM2G053394_P01"/>
<dbReference type="PANTHER" id="PTHR31250:SF44">
    <property type="entry name" value="CALMODULIN-BINDING FAMILY PROTEIN"/>
    <property type="match status" value="1"/>
</dbReference>
<dbReference type="PANTHER" id="PTHR31250">
    <property type="entry name" value="IQ DOMAIN-CONTAINING PROTEIN IQM3"/>
    <property type="match status" value="1"/>
</dbReference>
<dbReference type="PROSITE" id="PS50096">
    <property type="entry name" value="IQ"/>
    <property type="match status" value="1"/>
</dbReference>
<dbReference type="EMBL" id="CM000784">
    <property type="protein sequence ID" value="AQK92613.1"/>
    <property type="molecule type" value="Genomic_DNA"/>
</dbReference>
<sequence>MMTLPTSPGAASAVDDDMPMPVRSPKLLRTNSSKKVAAASNLERALLSFKSWEATKPPAVPPSPVVRRIHGARPGRLALSSPTPATERDDGADDTAVLRSPLHDAAATRVQKMFKGHRTRRTLADCAIVIEELWWKLCDSASLDRTSISFFAATAGGGKQETAASRWVRAGKRIAKVGKGLSKDEKAQKLALRHWLEAIDPRHRYGHNLHLYYDMWFQSSSTEPFFYWLDIGGGREIHHPSCPRSKLNAQLVMYLGMAERAAYQVVVADGRLTYLHTGLPVHTTDDSKWIFVLSTTRSLYVGQKRKGQFQHSSFLAGGATSAAGRLVAKDGVLKAIWPYSGHYLPTEENFNEFIAFLRDNNVDLTDVKRCSVDDDECPLSKPAAGAVVAKWTSGAGARIGCVRDYPAELQSRALEQVNLSPRVQHTGAPPLKQQQGRQASHSDGSR</sequence>
<dbReference type="InterPro" id="IPR044159">
    <property type="entry name" value="IQM"/>
</dbReference>
<feature type="region of interest" description="Disordered" evidence="5">
    <location>
        <begin position="57"/>
        <end position="92"/>
    </location>
</feature>
<feature type="region of interest" description="Disordered" evidence="5">
    <location>
        <begin position="1"/>
        <end position="34"/>
    </location>
</feature>
<gene>
    <name evidence="6" type="ORF">ZEAMMB73_Zm00001d009755</name>
</gene>
<dbReference type="GO" id="GO:0005737">
    <property type="term" value="C:cytoplasm"/>
    <property type="evidence" value="ECO:0007669"/>
    <property type="project" value="UniProtKB-SubCell"/>
</dbReference>
<keyword evidence="4" id="KW-0539">Nucleus</keyword>
<feature type="region of interest" description="Disordered" evidence="5">
    <location>
        <begin position="423"/>
        <end position="446"/>
    </location>
</feature>
<dbReference type="ExpressionAtlas" id="A0A1D6FLP8">
    <property type="expression patterns" value="baseline and differential"/>
</dbReference>
<dbReference type="eggNOG" id="ENOG502QRWH">
    <property type="taxonomic scope" value="Eukaryota"/>
</dbReference>
<reference evidence="6" key="1">
    <citation type="submission" date="2015-12" db="EMBL/GenBank/DDBJ databases">
        <title>Update maize B73 reference genome by single molecule sequencing technologies.</title>
        <authorList>
            <consortium name="Maize Genome Sequencing Project"/>
            <person name="Ware D."/>
        </authorList>
    </citation>
    <scope>NUCLEOTIDE SEQUENCE</scope>
    <source>
        <tissue evidence="6">Seedling</tissue>
    </source>
</reference>
<dbReference type="KEGG" id="zma:103635434"/>
<organism evidence="6">
    <name type="scientific">Zea mays</name>
    <name type="common">Maize</name>
    <dbReference type="NCBI Taxonomy" id="4577"/>
    <lineage>
        <taxon>Eukaryota</taxon>
        <taxon>Viridiplantae</taxon>
        <taxon>Streptophyta</taxon>
        <taxon>Embryophyta</taxon>
        <taxon>Tracheophyta</taxon>
        <taxon>Spermatophyta</taxon>
        <taxon>Magnoliopsida</taxon>
        <taxon>Liliopsida</taxon>
        <taxon>Poales</taxon>
        <taxon>Poaceae</taxon>
        <taxon>PACMAD clade</taxon>
        <taxon>Panicoideae</taxon>
        <taxon>Andropogonodae</taxon>
        <taxon>Andropogoneae</taxon>
        <taxon>Tripsacinae</taxon>
        <taxon>Zea</taxon>
    </lineage>
</organism>
<dbReference type="AlphaFoldDB" id="A0A1D6FLP8"/>
<keyword evidence="3" id="KW-0963">Cytoplasm</keyword>
<dbReference type="GO" id="GO:0005634">
    <property type="term" value="C:nucleus"/>
    <property type="evidence" value="ECO:0007669"/>
    <property type="project" value="UniProtKB-SubCell"/>
</dbReference>
<dbReference type="OrthoDB" id="7344096at2759"/>
<accession>A0A1D6FLP8</accession>
<evidence type="ECO:0000256" key="2">
    <source>
        <dbReference type="ARBA" id="ARBA00004496"/>
    </source>
</evidence>
<comment type="subcellular location">
    <subcellularLocation>
        <location evidence="2">Cytoplasm</location>
    </subcellularLocation>
    <subcellularLocation>
        <location evidence="1">Nucleus</location>
    </subcellularLocation>
</comment>
<evidence type="ECO:0000313" key="6">
    <source>
        <dbReference type="EMBL" id="AQK92613.1"/>
    </source>
</evidence>
<evidence type="ECO:0000256" key="4">
    <source>
        <dbReference type="ARBA" id="ARBA00023242"/>
    </source>
</evidence>
<protein>
    <submittedName>
        <fullName evidence="6">Putative calmodulin-binding family protein</fullName>
    </submittedName>
</protein>
<dbReference type="OMA" id="LIHKPMP"/>
<feature type="compositionally biased region" description="Polar residues" evidence="5">
    <location>
        <begin position="432"/>
        <end position="446"/>
    </location>
</feature>
<evidence type="ECO:0000256" key="5">
    <source>
        <dbReference type="SAM" id="MobiDB-lite"/>
    </source>
</evidence>
<proteinExistence type="predicted"/>
<dbReference type="InParanoid" id="A0A1D6FLP8"/>